<comment type="caution">
    <text evidence="6">The sequence shown here is derived from an EMBL/GenBank/DDBJ whole genome shotgun (WGS) entry which is preliminary data.</text>
</comment>
<dbReference type="EMBL" id="BAABME010005870">
    <property type="protein sequence ID" value="GAA0166835.1"/>
    <property type="molecule type" value="Genomic_DNA"/>
</dbReference>
<sequence>MMVYYNHLLLMIIRTMLLAILLVHCASEKAPNYTFMHQATSAPLISYYDYIIVGGGTAGCPLAVTLSENSNVLLLERGGSPYGNPNITNVEAFAAPLSDLSPSSLSQRFVSEDRVINARARVLGGGTCTNAGFYTRAEASFVKEAGWHGTFEPVMRQFRDGLLEVGVLPYTPSVSN</sequence>
<dbReference type="PANTHER" id="PTHR45968:SF3">
    <property type="entry name" value="OS04G0573100 PROTEIN"/>
    <property type="match status" value="1"/>
</dbReference>
<dbReference type="GO" id="GO:0016614">
    <property type="term" value="F:oxidoreductase activity, acting on CH-OH group of donors"/>
    <property type="evidence" value="ECO:0007669"/>
    <property type="project" value="InterPro"/>
</dbReference>
<reference evidence="6 7" key="1">
    <citation type="submission" date="2024-01" db="EMBL/GenBank/DDBJ databases">
        <title>The complete chloroplast genome sequence of Lithospermum erythrorhizon: insights into the phylogenetic relationship among Boraginaceae species and the maternal lineages of purple gromwells.</title>
        <authorList>
            <person name="Okada T."/>
            <person name="Watanabe K."/>
        </authorList>
    </citation>
    <scope>NUCLEOTIDE SEQUENCE [LARGE SCALE GENOMIC DNA]</scope>
</reference>
<accession>A0AAV3QVB7</accession>
<evidence type="ECO:0000313" key="6">
    <source>
        <dbReference type="EMBL" id="GAA0166835.1"/>
    </source>
</evidence>
<dbReference type="Proteomes" id="UP001454036">
    <property type="component" value="Unassembled WGS sequence"/>
</dbReference>
<evidence type="ECO:0000256" key="3">
    <source>
        <dbReference type="ARBA" id="ARBA00022827"/>
    </source>
</evidence>
<keyword evidence="2" id="KW-0285">Flavoprotein</keyword>
<keyword evidence="3" id="KW-0274">FAD</keyword>
<keyword evidence="4" id="KW-0732">Signal</keyword>
<gene>
    <name evidence="6" type="ORF">LIER_21900</name>
</gene>
<dbReference type="AlphaFoldDB" id="A0AAV3QVB7"/>
<dbReference type="InterPro" id="IPR036188">
    <property type="entry name" value="FAD/NAD-bd_sf"/>
</dbReference>
<feature type="domain" description="Glucose-methanol-choline oxidoreductase N-terminal" evidence="5">
    <location>
        <begin position="48"/>
        <end position="144"/>
    </location>
</feature>
<keyword evidence="7" id="KW-1185">Reference proteome</keyword>
<evidence type="ECO:0000256" key="2">
    <source>
        <dbReference type="ARBA" id="ARBA00022630"/>
    </source>
</evidence>
<comment type="cofactor">
    <cofactor evidence="1">
        <name>FAD</name>
        <dbReference type="ChEBI" id="CHEBI:57692"/>
    </cofactor>
</comment>
<evidence type="ECO:0000256" key="1">
    <source>
        <dbReference type="ARBA" id="ARBA00001974"/>
    </source>
</evidence>
<dbReference type="PANTHER" id="PTHR45968">
    <property type="entry name" value="OSJNBA0019K04.7 PROTEIN"/>
    <property type="match status" value="1"/>
</dbReference>
<feature type="signal peptide" evidence="4">
    <location>
        <begin position="1"/>
        <end position="25"/>
    </location>
</feature>
<dbReference type="GO" id="GO:0050660">
    <property type="term" value="F:flavin adenine dinucleotide binding"/>
    <property type="evidence" value="ECO:0007669"/>
    <property type="project" value="InterPro"/>
</dbReference>
<proteinExistence type="predicted"/>
<dbReference type="Gene3D" id="3.50.50.60">
    <property type="entry name" value="FAD/NAD(P)-binding domain"/>
    <property type="match status" value="1"/>
</dbReference>
<organism evidence="6 7">
    <name type="scientific">Lithospermum erythrorhizon</name>
    <name type="common">Purple gromwell</name>
    <name type="synonym">Lithospermum officinale var. erythrorhizon</name>
    <dbReference type="NCBI Taxonomy" id="34254"/>
    <lineage>
        <taxon>Eukaryota</taxon>
        <taxon>Viridiplantae</taxon>
        <taxon>Streptophyta</taxon>
        <taxon>Embryophyta</taxon>
        <taxon>Tracheophyta</taxon>
        <taxon>Spermatophyta</taxon>
        <taxon>Magnoliopsida</taxon>
        <taxon>eudicotyledons</taxon>
        <taxon>Gunneridae</taxon>
        <taxon>Pentapetalae</taxon>
        <taxon>asterids</taxon>
        <taxon>lamiids</taxon>
        <taxon>Boraginales</taxon>
        <taxon>Boraginaceae</taxon>
        <taxon>Boraginoideae</taxon>
        <taxon>Lithospermeae</taxon>
        <taxon>Lithospermum</taxon>
    </lineage>
</organism>
<dbReference type="InterPro" id="IPR051871">
    <property type="entry name" value="GMC_Oxidoreductase-Related"/>
</dbReference>
<protein>
    <recommendedName>
        <fullName evidence="5">Glucose-methanol-choline oxidoreductase N-terminal domain-containing protein</fullName>
    </recommendedName>
</protein>
<feature type="chain" id="PRO_5043943484" description="Glucose-methanol-choline oxidoreductase N-terminal domain-containing protein" evidence="4">
    <location>
        <begin position="26"/>
        <end position="176"/>
    </location>
</feature>
<dbReference type="SUPFAM" id="SSF51905">
    <property type="entry name" value="FAD/NAD(P)-binding domain"/>
    <property type="match status" value="1"/>
</dbReference>
<evidence type="ECO:0000313" key="7">
    <source>
        <dbReference type="Proteomes" id="UP001454036"/>
    </source>
</evidence>
<name>A0AAV3QVB7_LITER</name>
<evidence type="ECO:0000259" key="5">
    <source>
        <dbReference type="Pfam" id="PF00732"/>
    </source>
</evidence>
<evidence type="ECO:0000256" key="4">
    <source>
        <dbReference type="SAM" id="SignalP"/>
    </source>
</evidence>
<dbReference type="InterPro" id="IPR000172">
    <property type="entry name" value="GMC_OxRdtase_N"/>
</dbReference>
<dbReference type="Pfam" id="PF00732">
    <property type="entry name" value="GMC_oxred_N"/>
    <property type="match status" value="1"/>
</dbReference>